<organism evidence="2 3">
    <name type="scientific">Actinomadura fibrosa</name>
    <dbReference type="NCBI Taxonomy" id="111802"/>
    <lineage>
        <taxon>Bacteria</taxon>
        <taxon>Bacillati</taxon>
        <taxon>Actinomycetota</taxon>
        <taxon>Actinomycetes</taxon>
        <taxon>Streptosporangiales</taxon>
        <taxon>Thermomonosporaceae</taxon>
        <taxon>Actinomadura</taxon>
    </lineage>
</organism>
<feature type="domain" description="Roadblock/LAMTOR2" evidence="1">
    <location>
        <begin position="18"/>
        <end position="107"/>
    </location>
</feature>
<sequence>MADTPGPGTALVPEPAVTDQLRRLRARIPQLAGSLVASADGLLVAHDLPPAVEPSGMAAVTASGLSLAHRIAQTAHGGAFYEVVIRGVDGYVVTYSAGPAASLTVIAGAGVNVGRLHLESRPAARAIAALLAASSRAAPPSGGGRM</sequence>
<accession>A0ABW2XDY5</accession>
<dbReference type="Pfam" id="PF03259">
    <property type="entry name" value="Robl_LC7"/>
    <property type="match status" value="1"/>
</dbReference>
<dbReference type="SUPFAM" id="SSF103196">
    <property type="entry name" value="Roadblock/LC7 domain"/>
    <property type="match status" value="1"/>
</dbReference>
<dbReference type="Proteomes" id="UP001597063">
    <property type="component" value="Unassembled WGS sequence"/>
</dbReference>
<dbReference type="Gene3D" id="3.30.450.30">
    <property type="entry name" value="Dynein light chain 2a, cytoplasmic"/>
    <property type="match status" value="1"/>
</dbReference>
<dbReference type="EMBL" id="JBHTGP010000003">
    <property type="protein sequence ID" value="MFD0683644.1"/>
    <property type="molecule type" value="Genomic_DNA"/>
</dbReference>
<evidence type="ECO:0000259" key="1">
    <source>
        <dbReference type="SMART" id="SM00960"/>
    </source>
</evidence>
<gene>
    <name evidence="2" type="ORF">ACFQZM_03970</name>
</gene>
<reference evidence="3" key="1">
    <citation type="journal article" date="2019" name="Int. J. Syst. Evol. Microbiol.">
        <title>The Global Catalogue of Microorganisms (GCM) 10K type strain sequencing project: providing services to taxonomists for standard genome sequencing and annotation.</title>
        <authorList>
            <consortium name="The Broad Institute Genomics Platform"/>
            <consortium name="The Broad Institute Genome Sequencing Center for Infectious Disease"/>
            <person name="Wu L."/>
            <person name="Ma J."/>
        </authorList>
    </citation>
    <scope>NUCLEOTIDE SEQUENCE [LARGE SCALE GENOMIC DNA]</scope>
    <source>
        <strain evidence="3">JCM 9371</strain>
    </source>
</reference>
<comment type="caution">
    <text evidence="2">The sequence shown here is derived from an EMBL/GenBank/DDBJ whole genome shotgun (WGS) entry which is preliminary data.</text>
</comment>
<protein>
    <submittedName>
        <fullName evidence="2">Roadblock/LC7 domain-containing protein</fullName>
    </submittedName>
</protein>
<dbReference type="SMART" id="SM00960">
    <property type="entry name" value="Robl_LC7"/>
    <property type="match status" value="1"/>
</dbReference>
<dbReference type="RefSeq" id="WP_242618862.1">
    <property type="nucleotide sequence ID" value="NZ_CAACUY010000001.1"/>
</dbReference>
<keyword evidence="3" id="KW-1185">Reference proteome</keyword>
<evidence type="ECO:0000313" key="2">
    <source>
        <dbReference type="EMBL" id="MFD0683644.1"/>
    </source>
</evidence>
<dbReference type="InterPro" id="IPR004942">
    <property type="entry name" value="Roadblock/LAMTOR2_dom"/>
</dbReference>
<proteinExistence type="predicted"/>
<name>A0ABW2XDY5_9ACTN</name>
<evidence type="ECO:0000313" key="3">
    <source>
        <dbReference type="Proteomes" id="UP001597063"/>
    </source>
</evidence>